<dbReference type="NCBIfam" id="TIGR03083">
    <property type="entry name" value="maleylpyruvate isomerase family mycothiol-dependent enzyme"/>
    <property type="match status" value="1"/>
</dbReference>
<dbReference type="NCBIfam" id="TIGR03086">
    <property type="entry name" value="TIGR03086 family metal-binding protein"/>
    <property type="match status" value="1"/>
</dbReference>
<gene>
    <name evidence="2" type="ORF">BHQ17_01710</name>
</gene>
<dbReference type="Proteomes" id="UP000094243">
    <property type="component" value="Unassembled WGS sequence"/>
</dbReference>
<dbReference type="RefSeq" id="WP_069403495.1">
    <property type="nucleotide sequence ID" value="NZ_MIGZ01000005.1"/>
</dbReference>
<dbReference type="EMBL" id="MIGZ01000005">
    <property type="protein sequence ID" value="ODQ96240.1"/>
    <property type="molecule type" value="Genomic_DNA"/>
</dbReference>
<dbReference type="GO" id="GO:0046872">
    <property type="term" value="F:metal ion binding"/>
    <property type="evidence" value="ECO:0007669"/>
    <property type="project" value="InterPro"/>
</dbReference>
<organism evidence="2 3">
    <name type="scientific">Mycolicibacterium holsaticum</name>
    <dbReference type="NCBI Taxonomy" id="152142"/>
    <lineage>
        <taxon>Bacteria</taxon>
        <taxon>Bacillati</taxon>
        <taxon>Actinomycetota</taxon>
        <taxon>Actinomycetes</taxon>
        <taxon>Mycobacteriales</taxon>
        <taxon>Mycobacteriaceae</taxon>
        <taxon>Mycolicibacterium</taxon>
    </lineage>
</organism>
<dbReference type="InterPro" id="IPR024344">
    <property type="entry name" value="MDMPI_metal-binding"/>
</dbReference>
<proteinExistence type="predicted"/>
<protein>
    <submittedName>
        <fullName evidence="2">TIGR03086 family protein</fullName>
    </submittedName>
</protein>
<evidence type="ECO:0000259" key="1">
    <source>
        <dbReference type="Pfam" id="PF11716"/>
    </source>
</evidence>
<sequence length="191" mass="19754">MIDLMPACRRTADVLATVTDEQLSAATPCADMRLDQLLAHIGGLALAFTAAARKEFGPLTDTPPQVGAQALDGDWRTSYPARLAALADAYADPSAWQGMTRAGGVDFPGEVGGLIALTEVVVHGWDVARATGQPYDVDAATAAAVLPHVTQSAAEGPVEGLFGPAIPVADDAPVMDRIVGLTGRDPAWRAP</sequence>
<comment type="caution">
    <text evidence="2">The sequence shown here is derived from an EMBL/GenBank/DDBJ whole genome shotgun (WGS) entry which is preliminary data.</text>
</comment>
<dbReference type="InterPro" id="IPR017517">
    <property type="entry name" value="Maleyloyr_isom"/>
</dbReference>
<dbReference type="SUPFAM" id="SSF109854">
    <property type="entry name" value="DinB/YfiT-like putative metalloenzymes"/>
    <property type="match status" value="1"/>
</dbReference>
<dbReference type="OrthoDB" id="5185819at2"/>
<reference evidence="3" key="1">
    <citation type="submission" date="2016-09" db="EMBL/GenBank/DDBJ databases">
        <authorList>
            <person name="Greninger A.L."/>
            <person name="Jerome K.R."/>
            <person name="Mcnair B."/>
            <person name="Wallis C."/>
            <person name="Fang F."/>
        </authorList>
    </citation>
    <scope>NUCLEOTIDE SEQUENCE [LARGE SCALE GENOMIC DNA]</scope>
    <source>
        <strain evidence="3">M7</strain>
    </source>
</reference>
<feature type="domain" description="Mycothiol-dependent maleylpyruvate isomerase metal-binding" evidence="1">
    <location>
        <begin position="5"/>
        <end position="128"/>
    </location>
</feature>
<evidence type="ECO:0000313" key="2">
    <source>
        <dbReference type="EMBL" id="ODQ96240.1"/>
    </source>
</evidence>
<keyword evidence="3" id="KW-1185">Reference proteome</keyword>
<dbReference type="AlphaFoldDB" id="A0A1E3S2A9"/>
<accession>A0A1E3S2A9</accession>
<name>A0A1E3S2A9_9MYCO</name>
<dbReference type="Pfam" id="PF11716">
    <property type="entry name" value="MDMPI_N"/>
    <property type="match status" value="1"/>
</dbReference>
<dbReference type="InterPro" id="IPR034660">
    <property type="entry name" value="DinB/YfiT-like"/>
</dbReference>
<evidence type="ECO:0000313" key="3">
    <source>
        <dbReference type="Proteomes" id="UP000094243"/>
    </source>
</evidence>
<dbReference type="Gene3D" id="1.20.120.450">
    <property type="entry name" value="dinb family like domain"/>
    <property type="match status" value="1"/>
</dbReference>
<dbReference type="InterPro" id="IPR017520">
    <property type="entry name" value="CHP03086"/>
</dbReference>